<proteinExistence type="predicted"/>
<keyword evidence="3" id="KW-1185">Reference proteome</keyword>
<evidence type="ECO:0000313" key="2">
    <source>
        <dbReference type="EMBL" id="GAA4186697.1"/>
    </source>
</evidence>
<evidence type="ECO:0000256" key="1">
    <source>
        <dbReference type="SAM" id="MobiDB-lite"/>
    </source>
</evidence>
<name>A0ABP8AN96_9MICO</name>
<gene>
    <name evidence="2" type="ORF">GCM10022288_10670</name>
</gene>
<reference evidence="3" key="1">
    <citation type="journal article" date="2019" name="Int. J. Syst. Evol. Microbiol.">
        <title>The Global Catalogue of Microorganisms (GCM) 10K type strain sequencing project: providing services to taxonomists for standard genome sequencing and annotation.</title>
        <authorList>
            <consortium name="The Broad Institute Genomics Platform"/>
            <consortium name="The Broad Institute Genome Sequencing Center for Infectious Disease"/>
            <person name="Wu L."/>
            <person name="Ma J."/>
        </authorList>
    </citation>
    <scope>NUCLEOTIDE SEQUENCE [LARGE SCALE GENOMIC DNA]</scope>
    <source>
        <strain evidence="3">JCM 17593</strain>
    </source>
</reference>
<accession>A0ABP8AN96</accession>
<comment type="caution">
    <text evidence="2">The sequence shown here is derived from an EMBL/GenBank/DDBJ whole genome shotgun (WGS) entry which is preliminary data.</text>
</comment>
<sequence length="149" mass="16164">MNDHQKTTIVSTATSGHGPVEHNTERADETRREGEASALARHRDPSLTKDSAAKDAAKKTRAGVEWMRPTDLMASRSARIAGRGIDFQAELARRARRAPGHAYRATRDGARSGARFVSERARKLPPVTAFGRGGGERFSWVSRSGIGLG</sequence>
<dbReference type="Proteomes" id="UP001500213">
    <property type="component" value="Unassembled WGS sequence"/>
</dbReference>
<organism evidence="2 3">
    <name type="scientific">Gryllotalpicola kribbensis</name>
    <dbReference type="NCBI Taxonomy" id="993084"/>
    <lineage>
        <taxon>Bacteria</taxon>
        <taxon>Bacillati</taxon>
        <taxon>Actinomycetota</taxon>
        <taxon>Actinomycetes</taxon>
        <taxon>Micrococcales</taxon>
        <taxon>Microbacteriaceae</taxon>
        <taxon>Gryllotalpicola</taxon>
    </lineage>
</organism>
<dbReference type="EMBL" id="BAABBX010000007">
    <property type="protein sequence ID" value="GAA4186697.1"/>
    <property type="molecule type" value="Genomic_DNA"/>
</dbReference>
<evidence type="ECO:0000313" key="3">
    <source>
        <dbReference type="Proteomes" id="UP001500213"/>
    </source>
</evidence>
<feature type="compositionally biased region" description="Basic and acidic residues" evidence="1">
    <location>
        <begin position="19"/>
        <end position="58"/>
    </location>
</feature>
<feature type="region of interest" description="Disordered" evidence="1">
    <location>
        <begin position="1"/>
        <end position="62"/>
    </location>
</feature>
<dbReference type="RefSeq" id="WP_344774581.1">
    <property type="nucleotide sequence ID" value="NZ_BAABBX010000007.1"/>
</dbReference>
<protein>
    <submittedName>
        <fullName evidence="2">Uncharacterized protein</fullName>
    </submittedName>
</protein>